<organism evidence="2 3">
    <name type="scientific">Fonsecaea pedrosoi CBS 271.37</name>
    <dbReference type="NCBI Taxonomy" id="1442368"/>
    <lineage>
        <taxon>Eukaryota</taxon>
        <taxon>Fungi</taxon>
        <taxon>Dikarya</taxon>
        <taxon>Ascomycota</taxon>
        <taxon>Pezizomycotina</taxon>
        <taxon>Eurotiomycetes</taxon>
        <taxon>Chaetothyriomycetidae</taxon>
        <taxon>Chaetothyriales</taxon>
        <taxon>Herpotrichiellaceae</taxon>
        <taxon>Fonsecaea</taxon>
    </lineage>
</organism>
<dbReference type="STRING" id="1442368.A0A0D2DAJ7"/>
<dbReference type="RefSeq" id="XP_013278409.1">
    <property type="nucleotide sequence ID" value="XM_013422955.1"/>
</dbReference>
<name>A0A0D2DAJ7_9EURO</name>
<gene>
    <name evidence="2" type="ORF">Z517_11371</name>
</gene>
<dbReference type="PANTHER" id="PTHR43084">
    <property type="entry name" value="PERSULFIDE DIOXYGENASE ETHE1"/>
    <property type="match status" value="1"/>
</dbReference>
<proteinExistence type="predicted"/>
<reference evidence="2 3" key="1">
    <citation type="submission" date="2015-01" db="EMBL/GenBank/DDBJ databases">
        <title>The Genome Sequence of Fonsecaea pedrosoi CBS 271.37.</title>
        <authorList>
            <consortium name="The Broad Institute Genomics Platform"/>
            <person name="Cuomo C."/>
            <person name="de Hoog S."/>
            <person name="Gorbushina A."/>
            <person name="Stielow B."/>
            <person name="Teixiera M."/>
            <person name="Abouelleil A."/>
            <person name="Chapman S.B."/>
            <person name="Priest M."/>
            <person name="Young S.K."/>
            <person name="Wortman J."/>
            <person name="Nusbaum C."/>
            <person name="Birren B."/>
        </authorList>
    </citation>
    <scope>NUCLEOTIDE SEQUENCE [LARGE SCALE GENOMIC DNA]</scope>
    <source>
        <strain evidence="2 3">CBS 271.37</strain>
    </source>
</reference>
<dbReference type="Proteomes" id="UP000053029">
    <property type="component" value="Unassembled WGS sequence"/>
</dbReference>
<dbReference type="PANTHER" id="PTHR43084:SF1">
    <property type="entry name" value="PERSULFIDE DIOXYGENASE ETHE1, MITOCHONDRIAL"/>
    <property type="match status" value="1"/>
</dbReference>
<dbReference type="InterPro" id="IPR036866">
    <property type="entry name" value="RibonucZ/Hydroxyglut_hydro"/>
</dbReference>
<dbReference type="Pfam" id="PF00753">
    <property type="entry name" value="Lactamase_B"/>
    <property type="match status" value="1"/>
</dbReference>
<dbReference type="VEuPathDB" id="FungiDB:Z517_11371"/>
<dbReference type="HOGENOM" id="CLU_030571_6_1_1"/>
<sequence>MLDVVAKHKYTVSTVLETHGHADHLTASCYLQNVLEQRQQSQPRPRPEVCIGQRILQAQETMSALYGVPPADLVDAFDHTFADDESFTIGSIQARAIALPGRTPDHLGYVVGSNVFTGDSIFNPDVGSAPCDFPRGSAVVGGQNAEIKGVPFTTVAVQVRENKHANQTTRMDDFVPWRSERDAGLAAPKLLAQALQVNVRGSRLPARSTRDFKLTGVPGRVCRV</sequence>
<accession>A0A0D2DAJ7</accession>
<evidence type="ECO:0000259" key="1">
    <source>
        <dbReference type="Pfam" id="PF00753"/>
    </source>
</evidence>
<dbReference type="GO" id="GO:0070813">
    <property type="term" value="P:hydrogen sulfide metabolic process"/>
    <property type="evidence" value="ECO:0007669"/>
    <property type="project" value="TreeGrafter"/>
</dbReference>
<dbReference type="InterPro" id="IPR001279">
    <property type="entry name" value="Metallo-B-lactamas"/>
</dbReference>
<evidence type="ECO:0000313" key="3">
    <source>
        <dbReference type="Proteomes" id="UP000053029"/>
    </source>
</evidence>
<dbReference type="InterPro" id="IPR051682">
    <property type="entry name" value="Mito_Persulfide_Diox"/>
</dbReference>
<dbReference type="Gene3D" id="3.60.15.10">
    <property type="entry name" value="Ribonuclease Z/Hydroxyacylglutathione hydrolase-like"/>
    <property type="match status" value="1"/>
</dbReference>
<dbReference type="GO" id="GO:0006749">
    <property type="term" value="P:glutathione metabolic process"/>
    <property type="evidence" value="ECO:0007669"/>
    <property type="project" value="TreeGrafter"/>
</dbReference>
<protein>
    <recommendedName>
        <fullName evidence="1">Metallo-beta-lactamase domain-containing protein</fullName>
    </recommendedName>
</protein>
<feature type="domain" description="Metallo-beta-lactamase" evidence="1">
    <location>
        <begin position="11"/>
        <end position="131"/>
    </location>
</feature>
<keyword evidence="3" id="KW-1185">Reference proteome</keyword>
<dbReference type="AlphaFoldDB" id="A0A0D2DAJ7"/>
<dbReference type="SUPFAM" id="SSF56281">
    <property type="entry name" value="Metallo-hydrolase/oxidoreductase"/>
    <property type="match status" value="1"/>
</dbReference>
<dbReference type="EMBL" id="KN846976">
    <property type="protein sequence ID" value="KIW74601.1"/>
    <property type="molecule type" value="Genomic_DNA"/>
</dbReference>
<evidence type="ECO:0000313" key="2">
    <source>
        <dbReference type="EMBL" id="KIW74601.1"/>
    </source>
</evidence>
<dbReference type="GeneID" id="25310861"/>
<dbReference type="GO" id="GO:0050313">
    <property type="term" value="F:sulfur dioxygenase activity"/>
    <property type="evidence" value="ECO:0007669"/>
    <property type="project" value="TreeGrafter"/>
</dbReference>